<keyword evidence="5" id="KW-0547">Nucleotide-binding</keyword>
<evidence type="ECO:0000313" key="13">
    <source>
        <dbReference type="Proteomes" id="UP001499843"/>
    </source>
</evidence>
<sequence>MVRLAIVKRDGRARAGAPGAARAAGAARAVVGTEAGSVARAAVVAGGAGVVSLAVTLAHPLAGWTGANVVALVAEVAVLLLLTVRTIRHSPARQAAVSATLSGAAVALILLRAIWPGPPQLALGACSAWAMGAVAATGIGLYLRRLDDNRRRAVEEATRTQRLGLARDLHDFVAHDVNGMLVQAQAAQVVAGALPEPVADALRRIEDAGQRALASLDRTVHALGERGPGVEGLERLADAFSPGVRVELTVEAAPRREVSSLAYRVVTEALTNVRRHAPRATVVVVEVREEGGMVRVRVADDGGGSSPGTRAGGGFGLAGLGDLLKARGGRLTAGPHGGGWQVVAEIPA</sequence>
<keyword evidence="8" id="KW-0902">Two-component regulatory system</keyword>
<keyword evidence="6" id="KW-0418">Kinase</keyword>
<dbReference type="InterPro" id="IPR011712">
    <property type="entry name" value="Sig_transdc_His_kin_sub3_dim/P"/>
</dbReference>
<protein>
    <recommendedName>
        <fullName evidence="2">histidine kinase</fullName>
        <ecNumber evidence="2">2.7.13.3</ecNumber>
    </recommendedName>
</protein>
<gene>
    <name evidence="12" type="ORF">GCM10009850_089740</name>
</gene>
<feature type="domain" description="Histidine kinase/HSP90-like ATPase" evidence="10">
    <location>
        <begin position="261"/>
        <end position="347"/>
    </location>
</feature>
<feature type="transmembrane region" description="Helical" evidence="9">
    <location>
        <begin position="121"/>
        <end position="143"/>
    </location>
</feature>
<keyword evidence="9" id="KW-1133">Transmembrane helix</keyword>
<organism evidence="12 13">
    <name type="scientific">Nonomuraea monospora</name>
    <dbReference type="NCBI Taxonomy" id="568818"/>
    <lineage>
        <taxon>Bacteria</taxon>
        <taxon>Bacillati</taxon>
        <taxon>Actinomycetota</taxon>
        <taxon>Actinomycetes</taxon>
        <taxon>Streptosporangiales</taxon>
        <taxon>Streptosporangiaceae</taxon>
        <taxon>Nonomuraea</taxon>
    </lineage>
</organism>
<dbReference type="InterPro" id="IPR036890">
    <property type="entry name" value="HATPase_C_sf"/>
</dbReference>
<evidence type="ECO:0000256" key="5">
    <source>
        <dbReference type="ARBA" id="ARBA00022741"/>
    </source>
</evidence>
<evidence type="ECO:0000259" key="10">
    <source>
        <dbReference type="Pfam" id="PF02518"/>
    </source>
</evidence>
<dbReference type="InterPro" id="IPR003594">
    <property type="entry name" value="HATPase_dom"/>
</dbReference>
<evidence type="ECO:0000256" key="7">
    <source>
        <dbReference type="ARBA" id="ARBA00022840"/>
    </source>
</evidence>
<keyword evidence="3" id="KW-0597">Phosphoprotein</keyword>
<dbReference type="Pfam" id="PF07730">
    <property type="entry name" value="HisKA_3"/>
    <property type="match status" value="1"/>
</dbReference>
<evidence type="ECO:0000256" key="1">
    <source>
        <dbReference type="ARBA" id="ARBA00000085"/>
    </source>
</evidence>
<feature type="transmembrane region" description="Helical" evidence="9">
    <location>
        <begin position="64"/>
        <end position="84"/>
    </location>
</feature>
<dbReference type="EC" id="2.7.13.3" evidence="2"/>
<evidence type="ECO:0000256" key="2">
    <source>
        <dbReference type="ARBA" id="ARBA00012438"/>
    </source>
</evidence>
<keyword evidence="4" id="KW-0808">Transferase</keyword>
<dbReference type="EMBL" id="BAAAQX010000033">
    <property type="protein sequence ID" value="GAA2213511.1"/>
    <property type="molecule type" value="Genomic_DNA"/>
</dbReference>
<dbReference type="Gene3D" id="3.30.565.10">
    <property type="entry name" value="Histidine kinase-like ATPase, C-terminal domain"/>
    <property type="match status" value="1"/>
</dbReference>
<comment type="catalytic activity">
    <reaction evidence="1">
        <text>ATP + protein L-histidine = ADP + protein N-phospho-L-histidine.</text>
        <dbReference type="EC" id="2.7.13.3"/>
    </reaction>
</comment>
<dbReference type="SUPFAM" id="SSF55874">
    <property type="entry name" value="ATPase domain of HSP90 chaperone/DNA topoisomerase II/histidine kinase"/>
    <property type="match status" value="1"/>
</dbReference>
<keyword evidence="9" id="KW-0472">Membrane</keyword>
<dbReference type="InterPro" id="IPR050482">
    <property type="entry name" value="Sensor_HK_TwoCompSys"/>
</dbReference>
<dbReference type="Pfam" id="PF02518">
    <property type="entry name" value="HATPase_c"/>
    <property type="match status" value="1"/>
</dbReference>
<proteinExistence type="predicted"/>
<feature type="transmembrane region" description="Helical" evidence="9">
    <location>
        <begin position="96"/>
        <end position="115"/>
    </location>
</feature>
<evidence type="ECO:0000256" key="4">
    <source>
        <dbReference type="ARBA" id="ARBA00022679"/>
    </source>
</evidence>
<dbReference type="PANTHER" id="PTHR24421:SF10">
    <property type="entry name" value="NITRATE_NITRITE SENSOR PROTEIN NARQ"/>
    <property type="match status" value="1"/>
</dbReference>
<keyword evidence="7" id="KW-0067">ATP-binding</keyword>
<keyword evidence="13" id="KW-1185">Reference proteome</keyword>
<name>A0ABN3CVK6_9ACTN</name>
<evidence type="ECO:0000256" key="8">
    <source>
        <dbReference type="ARBA" id="ARBA00023012"/>
    </source>
</evidence>
<evidence type="ECO:0000256" key="9">
    <source>
        <dbReference type="SAM" id="Phobius"/>
    </source>
</evidence>
<reference evidence="12 13" key="1">
    <citation type="journal article" date="2019" name="Int. J. Syst. Evol. Microbiol.">
        <title>The Global Catalogue of Microorganisms (GCM) 10K type strain sequencing project: providing services to taxonomists for standard genome sequencing and annotation.</title>
        <authorList>
            <consortium name="The Broad Institute Genomics Platform"/>
            <consortium name="The Broad Institute Genome Sequencing Center for Infectious Disease"/>
            <person name="Wu L."/>
            <person name="Ma J."/>
        </authorList>
    </citation>
    <scope>NUCLEOTIDE SEQUENCE [LARGE SCALE GENOMIC DNA]</scope>
    <source>
        <strain evidence="12 13">JCM 16114</strain>
    </source>
</reference>
<dbReference type="PANTHER" id="PTHR24421">
    <property type="entry name" value="NITRATE/NITRITE SENSOR PROTEIN NARX-RELATED"/>
    <property type="match status" value="1"/>
</dbReference>
<dbReference type="Gene3D" id="1.20.5.1930">
    <property type="match status" value="1"/>
</dbReference>
<comment type="caution">
    <text evidence="12">The sequence shown here is derived from an EMBL/GenBank/DDBJ whole genome shotgun (WGS) entry which is preliminary data.</text>
</comment>
<evidence type="ECO:0000259" key="11">
    <source>
        <dbReference type="Pfam" id="PF07730"/>
    </source>
</evidence>
<evidence type="ECO:0000256" key="3">
    <source>
        <dbReference type="ARBA" id="ARBA00022553"/>
    </source>
</evidence>
<dbReference type="Proteomes" id="UP001499843">
    <property type="component" value="Unassembled WGS sequence"/>
</dbReference>
<evidence type="ECO:0000256" key="6">
    <source>
        <dbReference type="ARBA" id="ARBA00022777"/>
    </source>
</evidence>
<keyword evidence="9" id="KW-0812">Transmembrane</keyword>
<feature type="transmembrane region" description="Helical" evidence="9">
    <location>
        <begin position="38"/>
        <end position="58"/>
    </location>
</feature>
<accession>A0ABN3CVK6</accession>
<feature type="domain" description="Signal transduction histidine kinase subgroup 3 dimerisation and phosphoacceptor" evidence="11">
    <location>
        <begin position="162"/>
        <end position="224"/>
    </location>
</feature>
<evidence type="ECO:0000313" key="12">
    <source>
        <dbReference type="EMBL" id="GAA2213511.1"/>
    </source>
</evidence>